<evidence type="ECO:0000256" key="10">
    <source>
        <dbReference type="ARBA" id="ARBA00023136"/>
    </source>
</evidence>
<keyword evidence="10 14" id="KW-0472">Membrane</keyword>
<gene>
    <name evidence="15" type="ORF">TrCOL_g6835</name>
</gene>
<evidence type="ECO:0000256" key="11">
    <source>
        <dbReference type="ARBA" id="ARBA00053367"/>
    </source>
</evidence>
<evidence type="ECO:0000256" key="3">
    <source>
        <dbReference type="ARBA" id="ARBA00008604"/>
    </source>
</evidence>
<dbReference type="Gene3D" id="1.10.472.100">
    <property type="entry name" value="Presenilin"/>
    <property type="match status" value="1"/>
</dbReference>
<evidence type="ECO:0000256" key="7">
    <source>
        <dbReference type="ARBA" id="ARBA00022976"/>
    </source>
</evidence>
<dbReference type="Pfam" id="PF01080">
    <property type="entry name" value="Presenilin"/>
    <property type="match status" value="2"/>
</dbReference>
<dbReference type="AlphaFoldDB" id="A0A9W7GIL6"/>
<dbReference type="FunFam" id="1.10.472.100:FF:000003">
    <property type="entry name" value="Presenilin"/>
    <property type="match status" value="1"/>
</dbReference>
<evidence type="ECO:0000256" key="1">
    <source>
        <dbReference type="ARBA" id="ARBA00004477"/>
    </source>
</evidence>
<evidence type="ECO:0008006" key="17">
    <source>
        <dbReference type="Google" id="ProtNLM"/>
    </source>
</evidence>
<keyword evidence="5" id="KW-0378">Hydrolase</keyword>
<dbReference type="GO" id="GO:0006509">
    <property type="term" value="P:membrane protein ectodomain proteolysis"/>
    <property type="evidence" value="ECO:0007669"/>
    <property type="project" value="TreeGrafter"/>
</dbReference>
<keyword evidence="4 14" id="KW-0812">Transmembrane</keyword>
<dbReference type="GO" id="GO:0042500">
    <property type="term" value="F:aspartic endopeptidase activity, intramembrane cleaving"/>
    <property type="evidence" value="ECO:0007669"/>
    <property type="project" value="InterPro"/>
</dbReference>
<dbReference type="GO" id="GO:0070765">
    <property type="term" value="C:gamma-secretase complex"/>
    <property type="evidence" value="ECO:0007669"/>
    <property type="project" value="UniProtKB-ARBA"/>
</dbReference>
<evidence type="ECO:0000256" key="9">
    <source>
        <dbReference type="ARBA" id="ARBA00023034"/>
    </source>
</evidence>
<evidence type="ECO:0000256" key="2">
    <source>
        <dbReference type="ARBA" id="ARBA00004653"/>
    </source>
</evidence>
<feature type="transmembrane region" description="Helical" evidence="14">
    <location>
        <begin position="284"/>
        <end position="309"/>
    </location>
</feature>
<keyword evidence="7" id="KW-0914">Notch signaling pathway</keyword>
<dbReference type="OrthoDB" id="432970at2759"/>
<evidence type="ECO:0000256" key="4">
    <source>
        <dbReference type="ARBA" id="ARBA00022692"/>
    </source>
</evidence>
<evidence type="ECO:0000256" key="14">
    <source>
        <dbReference type="SAM" id="Phobius"/>
    </source>
</evidence>
<evidence type="ECO:0000256" key="6">
    <source>
        <dbReference type="ARBA" id="ARBA00022824"/>
    </source>
</evidence>
<feature type="transmembrane region" description="Helical" evidence="14">
    <location>
        <begin position="105"/>
        <end position="129"/>
    </location>
</feature>
<comment type="similarity">
    <text evidence="3">Belongs to the peptidase A22A family.</text>
</comment>
<feature type="transmembrane region" description="Helical" evidence="14">
    <location>
        <begin position="167"/>
        <end position="190"/>
    </location>
</feature>
<reference evidence="16" key="1">
    <citation type="journal article" date="2023" name="Commun. Biol.">
        <title>Genome analysis of Parmales, the sister group of diatoms, reveals the evolutionary specialization of diatoms from phago-mixotrophs to photoautotrophs.</title>
        <authorList>
            <person name="Ban H."/>
            <person name="Sato S."/>
            <person name="Yoshikawa S."/>
            <person name="Yamada K."/>
            <person name="Nakamura Y."/>
            <person name="Ichinomiya M."/>
            <person name="Sato N."/>
            <person name="Blanc-Mathieu R."/>
            <person name="Endo H."/>
            <person name="Kuwata A."/>
            <person name="Ogata H."/>
        </authorList>
    </citation>
    <scope>NUCLEOTIDE SEQUENCE [LARGE SCALE GENOMIC DNA]</scope>
</reference>
<comment type="caution">
    <text evidence="15">The sequence shown here is derived from an EMBL/GenBank/DDBJ whole genome shotgun (WGS) entry which is preliminary data.</text>
</comment>
<dbReference type="SMART" id="SM00730">
    <property type="entry name" value="PSN"/>
    <property type="match status" value="1"/>
</dbReference>
<dbReference type="GO" id="GO:0000139">
    <property type="term" value="C:Golgi membrane"/>
    <property type="evidence" value="ECO:0007669"/>
    <property type="project" value="UniProtKB-SubCell"/>
</dbReference>
<dbReference type="PANTHER" id="PTHR10202:SF13">
    <property type="entry name" value="PRESENILIN HOMOLOG"/>
    <property type="match status" value="1"/>
</dbReference>
<keyword evidence="9" id="KW-0333">Golgi apparatus</keyword>
<keyword evidence="16" id="KW-1185">Reference proteome</keyword>
<dbReference type="InterPro" id="IPR006639">
    <property type="entry name" value="Preselin/SPP"/>
</dbReference>
<feature type="transmembrane region" description="Helical" evidence="14">
    <location>
        <begin position="524"/>
        <end position="550"/>
    </location>
</feature>
<feature type="transmembrane region" description="Helical" evidence="14">
    <location>
        <begin position="229"/>
        <end position="249"/>
    </location>
</feature>
<evidence type="ECO:0000313" key="16">
    <source>
        <dbReference type="Proteomes" id="UP001165065"/>
    </source>
</evidence>
<feature type="compositionally biased region" description="Low complexity" evidence="13">
    <location>
        <begin position="10"/>
        <end position="25"/>
    </location>
</feature>
<organism evidence="15 16">
    <name type="scientific">Triparma columacea</name>
    <dbReference type="NCBI Taxonomy" id="722753"/>
    <lineage>
        <taxon>Eukaryota</taxon>
        <taxon>Sar</taxon>
        <taxon>Stramenopiles</taxon>
        <taxon>Ochrophyta</taxon>
        <taxon>Bolidophyceae</taxon>
        <taxon>Parmales</taxon>
        <taxon>Triparmaceae</taxon>
        <taxon>Triparma</taxon>
    </lineage>
</organism>
<name>A0A9W7GIL6_9STRA</name>
<dbReference type="PANTHER" id="PTHR10202">
    <property type="entry name" value="PRESENILIN"/>
    <property type="match status" value="1"/>
</dbReference>
<keyword evidence="8 14" id="KW-1133">Transmembrane helix</keyword>
<evidence type="ECO:0000256" key="13">
    <source>
        <dbReference type="SAM" id="MobiDB-lite"/>
    </source>
</evidence>
<dbReference type="GO" id="GO:0044351">
    <property type="term" value="P:macropinocytosis"/>
    <property type="evidence" value="ECO:0007669"/>
    <property type="project" value="UniProtKB-ARBA"/>
</dbReference>
<feature type="region of interest" description="Disordered" evidence="13">
    <location>
        <begin position="1"/>
        <end position="92"/>
    </location>
</feature>
<evidence type="ECO:0000256" key="8">
    <source>
        <dbReference type="ARBA" id="ARBA00022989"/>
    </source>
</evidence>
<protein>
    <recommendedName>
        <fullName evidence="17">Presenilin</fullName>
    </recommendedName>
</protein>
<feature type="transmembrane region" description="Helical" evidence="14">
    <location>
        <begin position="197"/>
        <end position="217"/>
    </location>
</feature>
<feature type="compositionally biased region" description="Basic and acidic residues" evidence="13">
    <location>
        <begin position="380"/>
        <end position="391"/>
    </location>
</feature>
<accession>A0A9W7GIL6</accession>
<evidence type="ECO:0000313" key="15">
    <source>
        <dbReference type="EMBL" id="GMI44763.1"/>
    </source>
</evidence>
<sequence length="592" mass="62774">MENSDRRSRGLSLKGLSKSFGGSNSQSVDTRPLIKEGLGSQSLPNNSESDDDKSTDVAGDVIITTPTSISPSTGSETGTNGGGSAAGHGRDEEEYESLEAVTYAVYSYATMVPPVLLAMVLSSLFTMYINTEEYSSGASAGLAGAYQVYSTTDDGSTSNAELLGKGLLNALVIVCAIAAMTFVMVGCFYFNCNKFLMGYLLLSCFVLYGVMGAQVWGVAIEKYELNVDVITYVGVCVNFACLGIVSMFVNRPDITPPSFSQFYAVAAAVLLSWQLSHFESWTGWALLVMLGVYDLCAVLTPCGPLKALVNLMQARERRGENGDMPGLLYEAKVPVRRGERRRGGGEGGGEGGGAGGGEGGGEGVGRGEEGGGEWLGGVGEGERGGGEERLGGDGGGGGETARRPLPVPFGLAIVLKLTIIDPADVPTKAPGADYTLSDRVKIVNCVRPARQKFAKNDSGPDGKVRYFVHDADEGTTTTYVIDTDEGGRVFVEEVEEEEDDEGEEGRIKLGLGDFIFYSVLVSKAAMYSFTTAVVCIIIILAGLLGTLALLSVYKQALPALPFSIFFGVTFYLITRSLTEPWFQQVLQAPMYL</sequence>
<dbReference type="InterPro" id="IPR001108">
    <property type="entry name" value="Peptidase_A22A"/>
</dbReference>
<dbReference type="GO" id="GO:0005789">
    <property type="term" value="C:endoplasmic reticulum membrane"/>
    <property type="evidence" value="ECO:0007669"/>
    <property type="project" value="UniProtKB-SubCell"/>
</dbReference>
<dbReference type="InterPro" id="IPR042524">
    <property type="entry name" value="Presenilin_C"/>
</dbReference>
<comment type="subunit">
    <text evidence="12">Homodimer. Component of the gamma-secretase complex, a complex composed of a presenilin homodimer, nicastrin, aph1 and pen2.</text>
</comment>
<feature type="transmembrane region" description="Helical" evidence="14">
    <location>
        <begin position="556"/>
        <end position="574"/>
    </location>
</feature>
<feature type="transmembrane region" description="Helical" evidence="14">
    <location>
        <begin position="261"/>
        <end position="278"/>
    </location>
</feature>
<evidence type="ECO:0000256" key="12">
    <source>
        <dbReference type="ARBA" id="ARBA00066080"/>
    </source>
</evidence>
<comment type="subcellular location">
    <subcellularLocation>
        <location evidence="1">Endoplasmic reticulum membrane</location>
        <topology evidence="1">Multi-pass membrane protein</topology>
    </subcellularLocation>
    <subcellularLocation>
        <location evidence="2">Golgi apparatus membrane</location>
        <topology evidence="2">Multi-pass membrane protein</topology>
    </subcellularLocation>
</comment>
<dbReference type="Proteomes" id="UP001165065">
    <property type="component" value="Unassembled WGS sequence"/>
</dbReference>
<feature type="region of interest" description="Disordered" evidence="13">
    <location>
        <begin position="338"/>
        <end position="405"/>
    </location>
</feature>
<comment type="function">
    <text evidence="11">Probable catalytic subunit of the gamma-secretase complex, an endoprotease complex that catalyzes the intramembrane cleavage of integral membrane proteins such as Notch receptors. Requires the other members of the gamma-secretase complex to have a protease activity.</text>
</comment>
<dbReference type="GO" id="GO:0007219">
    <property type="term" value="P:Notch signaling pathway"/>
    <property type="evidence" value="ECO:0007669"/>
    <property type="project" value="UniProtKB-KW"/>
</dbReference>
<evidence type="ECO:0000256" key="5">
    <source>
        <dbReference type="ARBA" id="ARBA00022801"/>
    </source>
</evidence>
<feature type="compositionally biased region" description="Low complexity" evidence="13">
    <location>
        <begin position="62"/>
        <end position="78"/>
    </location>
</feature>
<dbReference type="GO" id="GO:0016485">
    <property type="term" value="P:protein processing"/>
    <property type="evidence" value="ECO:0007669"/>
    <property type="project" value="InterPro"/>
</dbReference>
<proteinExistence type="inferred from homology"/>
<dbReference type="EMBL" id="BRYA01001492">
    <property type="protein sequence ID" value="GMI44763.1"/>
    <property type="molecule type" value="Genomic_DNA"/>
</dbReference>
<keyword evidence="6" id="KW-0256">Endoplasmic reticulum</keyword>
<feature type="compositionally biased region" description="Gly residues" evidence="13">
    <location>
        <begin position="345"/>
        <end position="364"/>
    </location>
</feature>